<dbReference type="EMBL" id="BKCJ010000310">
    <property type="protein sequence ID" value="GEU32012.1"/>
    <property type="molecule type" value="Genomic_DNA"/>
</dbReference>
<organism evidence="2">
    <name type="scientific">Tanacetum cinerariifolium</name>
    <name type="common">Dalmatian daisy</name>
    <name type="synonym">Chrysanthemum cinerariifolium</name>
    <dbReference type="NCBI Taxonomy" id="118510"/>
    <lineage>
        <taxon>Eukaryota</taxon>
        <taxon>Viridiplantae</taxon>
        <taxon>Streptophyta</taxon>
        <taxon>Embryophyta</taxon>
        <taxon>Tracheophyta</taxon>
        <taxon>Spermatophyta</taxon>
        <taxon>Magnoliopsida</taxon>
        <taxon>eudicotyledons</taxon>
        <taxon>Gunneridae</taxon>
        <taxon>Pentapetalae</taxon>
        <taxon>asterids</taxon>
        <taxon>campanulids</taxon>
        <taxon>Asterales</taxon>
        <taxon>Asteraceae</taxon>
        <taxon>Asteroideae</taxon>
        <taxon>Anthemideae</taxon>
        <taxon>Anthemidinae</taxon>
        <taxon>Tanacetum</taxon>
    </lineage>
</organism>
<feature type="compositionally biased region" description="Basic and acidic residues" evidence="1">
    <location>
        <begin position="1"/>
        <end position="29"/>
    </location>
</feature>
<gene>
    <name evidence="2" type="ORF">Tci_003990</name>
</gene>
<comment type="caution">
    <text evidence="2">The sequence shown here is derived from an EMBL/GenBank/DDBJ whole genome shotgun (WGS) entry which is preliminary data.</text>
</comment>
<feature type="region of interest" description="Disordered" evidence="1">
    <location>
        <begin position="1"/>
        <end position="50"/>
    </location>
</feature>
<sequence>MEKCQNKGQESDATKDVGTDSSTDHELDSKSMNCDTNKKDEEEDVTTEKVNVSNVNAKMNEAYVNMFWKSSYHGLMTASMCHNGMGTLDFARVLVEINARKDFKNVIEMHKEKTHEEEQMEKIRVEEQNKMKKFADNEAGMQDRRKNFSNM</sequence>
<accession>A0A6L2J5M3</accession>
<evidence type="ECO:0000313" key="2">
    <source>
        <dbReference type="EMBL" id="GEU32012.1"/>
    </source>
</evidence>
<protein>
    <submittedName>
        <fullName evidence="2">Uncharacterized protein</fullName>
    </submittedName>
</protein>
<dbReference type="AlphaFoldDB" id="A0A6L2J5M3"/>
<proteinExistence type="predicted"/>
<evidence type="ECO:0000256" key="1">
    <source>
        <dbReference type="SAM" id="MobiDB-lite"/>
    </source>
</evidence>
<reference evidence="2" key="1">
    <citation type="journal article" date="2019" name="Sci. Rep.">
        <title>Draft genome of Tanacetum cinerariifolium, the natural source of mosquito coil.</title>
        <authorList>
            <person name="Yamashiro T."/>
            <person name="Shiraishi A."/>
            <person name="Satake H."/>
            <person name="Nakayama K."/>
        </authorList>
    </citation>
    <scope>NUCLEOTIDE SEQUENCE</scope>
</reference>
<name>A0A6L2J5M3_TANCI</name>